<dbReference type="Gene3D" id="2.10.25.10">
    <property type="entry name" value="Laminin"/>
    <property type="match status" value="1"/>
</dbReference>
<dbReference type="InterPro" id="IPR018097">
    <property type="entry name" value="EGF_Ca-bd_CS"/>
</dbReference>
<dbReference type="PROSITE" id="PS00010">
    <property type="entry name" value="ASX_HYDROXYL"/>
    <property type="match status" value="1"/>
</dbReference>
<keyword evidence="2" id="KW-1015">Disulfide bond</keyword>
<dbReference type="PROSITE" id="PS01186">
    <property type="entry name" value="EGF_2"/>
    <property type="match status" value="1"/>
</dbReference>
<dbReference type="InterPro" id="IPR000152">
    <property type="entry name" value="EGF-type_Asp/Asn_hydroxyl_site"/>
</dbReference>
<dbReference type="Pfam" id="PF07645">
    <property type="entry name" value="EGF_CA"/>
    <property type="match status" value="1"/>
</dbReference>
<dbReference type="Proteomes" id="UP000824540">
    <property type="component" value="Unassembled WGS sequence"/>
</dbReference>
<keyword evidence="1 3" id="KW-0245">EGF-like domain</keyword>
<dbReference type="CDD" id="cd00054">
    <property type="entry name" value="EGF_CA"/>
    <property type="match status" value="1"/>
</dbReference>
<proteinExistence type="predicted"/>
<evidence type="ECO:0000313" key="5">
    <source>
        <dbReference type="EMBL" id="KAG9344602.1"/>
    </source>
</evidence>
<accession>A0A8T2P4R6</accession>
<dbReference type="EMBL" id="JAFBMS010000020">
    <property type="protein sequence ID" value="KAG9344602.1"/>
    <property type="molecule type" value="Genomic_DNA"/>
</dbReference>
<protein>
    <recommendedName>
        <fullName evidence="4">EGF-like domain-containing protein</fullName>
    </recommendedName>
</protein>
<dbReference type="PROSITE" id="PS50026">
    <property type="entry name" value="EGF_3"/>
    <property type="match status" value="1"/>
</dbReference>
<dbReference type="AlphaFoldDB" id="A0A8T2P4R6"/>
<sequence length="89" mass="9707">MRAEDELTPVLFLHASPESQIRSVLCAALVGLDVNECSELNNQMSLCKNAKCINTQGSYKCVCFPGFVQSEHPNYCVPAIKQAEATATE</sequence>
<dbReference type="InterPro" id="IPR001881">
    <property type="entry name" value="EGF-like_Ca-bd_dom"/>
</dbReference>
<evidence type="ECO:0000256" key="1">
    <source>
        <dbReference type="ARBA" id="ARBA00022536"/>
    </source>
</evidence>
<reference evidence="5" key="1">
    <citation type="thesis" date="2021" institute="BYU ScholarsArchive" country="Provo, UT, USA">
        <title>Applications of and Algorithms for Genome Assembly and Genomic Analyses with an Emphasis on Marine Teleosts.</title>
        <authorList>
            <person name="Pickett B.D."/>
        </authorList>
    </citation>
    <scope>NUCLEOTIDE SEQUENCE</scope>
    <source>
        <strain evidence="5">HI-2016</strain>
    </source>
</reference>
<dbReference type="InterPro" id="IPR000742">
    <property type="entry name" value="EGF"/>
</dbReference>
<dbReference type="GO" id="GO:0005509">
    <property type="term" value="F:calcium ion binding"/>
    <property type="evidence" value="ECO:0007669"/>
    <property type="project" value="InterPro"/>
</dbReference>
<keyword evidence="6" id="KW-1185">Reference proteome</keyword>
<comment type="caution">
    <text evidence="5">The sequence shown here is derived from an EMBL/GenBank/DDBJ whole genome shotgun (WGS) entry which is preliminary data.</text>
</comment>
<gene>
    <name evidence="5" type="ORF">JZ751_011274</name>
</gene>
<evidence type="ECO:0000256" key="3">
    <source>
        <dbReference type="PROSITE-ProRule" id="PRU00076"/>
    </source>
</evidence>
<feature type="domain" description="EGF-like" evidence="4">
    <location>
        <begin position="33"/>
        <end position="77"/>
    </location>
</feature>
<dbReference type="OrthoDB" id="10045365at2759"/>
<organism evidence="5 6">
    <name type="scientific">Albula glossodonta</name>
    <name type="common">roundjaw bonefish</name>
    <dbReference type="NCBI Taxonomy" id="121402"/>
    <lineage>
        <taxon>Eukaryota</taxon>
        <taxon>Metazoa</taxon>
        <taxon>Chordata</taxon>
        <taxon>Craniata</taxon>
        <taxon>Vertebrata</taxon>
        <taxon>Euteleostomi</taxon>
        <taxon>Actinopterygii</taxon>
        <taxon>Neopterygii</taxon>
        <taxon>Teleostei</taxon>
        <taxon>Albuliformes</taxon>
        <taxon>Albulidae</taxon>
        <taxon>Albula</taxon>
    </lineage>
</organism>
<evidence type="ECO:0000313" key="6">
    <source>
        <dbReference type="Proteomes" id="UP000824540"/>
    </source>
</evidence>
<dbReference type="SMART" id="SM00181">
    <property type="entry name" value="EGF"/>
    <property type="match status" value="1"/>
</dbReference>
<dbReference type="PROSITE" id="PS01187">
    <property type="entry name" value="EGF_CA"/>
    <property type="match status" value="1"/>
</dbReference>
<comment type="caution">
    <text evidence="3">Lacks conserved residue(s) required for the propagation of feature annotation.</text>
</comment>
<dbReference type="SUPFAM" id="SSF57196">
    <property type="entry name" value="EGF/Laminin"/>
    <property type="match status" value="1"/>
</dbReference>
<dbReference type="FunFam" id="2.10.25.10:FF:000056">
    <property type="entry name" value="Latent-transforming growth factor beta-binding protein 3 isoform 2"/>
    <property type="match status" value="1"/>
</dbReference>
<dbReference type="InterPro" id="IPR049883">
    <property type="entry name" value="NOTCH1_EGF-like"/>
</dbReference>
<dbReference type="SMART" id="SM00179">
    <property type="entry name" value="EGF_CA"/>
    <property type="match status" value="1"/>
</dbReference>
<evidence type="ECO:0000256" key="2">
    <source>
        <dbReference type="ARBA" id="ARBA00023157"/>
    </source>
</evidence>
<evidence type="ECO:0000259" key="4">
    <source>
        <dbReference type="PROSITE" id="PS50026"/>
    </source>
</evidence>
<name>A0A8T2P4R6_9TELE</name>